<organism evidence="1 2">
    <name type="scientific">Sphingopyxis macrogoltabida</name>
    <name type="common">Sphingomonas macrogoltabidus</name>
    <dbReference type="NCBI Taxonomy" id="33050"/>
    <lineage>
        <taxon>Bacteria</taxon>
        <taxon>Pseudomonadati</taxon>
        <taxon>Pseudomonadota</taxon>
        <taxon>Alphaproteobacteria</taxon>
        <taxon>Sphingomonadales</taxon>
        <taxon>Sphingomonadaceae</taxon>
        <taxon>Sphingopyxis</taxon>
    </lineage>
</organism>
<evidence type="ECO:0000313" key="2">
    <source>
        <dbReference type="Proteomes" id="UP000248597"/>
    </source>
</evidence>
<dbReference type="EMBL" id="QFPJ01000035">
    <property type="protein sequence ID" value="PZQ21170.1"/>
    <property type="molecule type" value="Genomic_DNA"/>
</dbReference>
<proteinExistence type="predicted"/>
<dbReference type="AlphaFoldDB" id="A0A2W5N4X7"/>
<name>A0A2W5N4X7_SPHMC</name>
<comment type="caution">
    <text evidence="1">The sequence shown here is derived from an EMBL/GenBank/DDBJ whole genome shotgun (WGS) entry which is preliminary data.</text>
</comment>
<sequence>MFDLKIDGREIEKLALDLALTEKQVRYAMTRALARTTSALRRMSERGLKSELDVRKVSYLRLRLKSVKVRGTRAEGVRLWYGMNDMPVSALRGRLSSNTKGATFVGKAGAVSFPNGFVRKARSGSGPAILFRRGRERLPVDEGRVPVKDQMDSFVEGEIFEQVAAIFWKHFERDALARAKHGVGKGQ</sequence>
<reference evidence="1 2" key="1">
    <citation type="submission" date="2017-08" db="EMBL/GenBank/DDBJ databases">
        <title>Infants hospitalized years apart are colonized by the same room-sourced microbial strains.</title>
        <authorList>
            <person name="Brooks B."/>
            <person name="Olm M.R."/>
            <person name="Firek B.A."/>
            <person name="Baker R."/>
            <person name="Thomas B.C."/>
            <person name="Morowitz M.J."/>
            <person name="Banfield J.F."/>
        </authorList>
    </citation>
    <scope>NUCLEOTIDE SEQUENCE [LARGE SCALE GENOMIC DNA]</scope>
    <source>
        <strain evidence="1">S2_005_003_R2_47</strain>
    </source>
</reference>
<evidence type="ECO:0000313" key="1">
    <source>
        <dbReference type="EMBL" id="PZQ21170.1"/>
    </source>
</evidence>
<dbReference type="Proteomes" id="UP000248597">
    <property type="component" value="Unassembled WGS sequence"/>
</dbReference>
<gene>
    <name evidence="1" type="ORF">DI569_12970</name>
</gene>
<protein>
    <submittedName>
        <fullName evidence="1">Uncharacterized protein</fullName>
    </submittedName>
</protein>
<accession>A0A2W5N4X7</accession>